<gene>
    <name evidence="2" type="ORF">M1O15_27900</name>
</gene>
<dbReference type="InterPro" id="IPR048666">
    <property type="entry name" value="RedAm-like_C"/>
</dbReference>
<keyword evidence="3" id="KW-1185">Reference proteome</keyword>
<proteinExistence type="predicted"/>
<dbReference type="InterPro" id="IPR013328">
    <property type="entry name" value="6PGD_dom2"/>
</dbReference>
<protein>
    <recommendedName>
        <fullName evidence="1">NADPH-dependent reductive aminase-like C-terminal domain-containing protein</fullName>
    </recommendedName>
</protein>
<dbReference type="RefSeq" id="WP_248636979.1">
    <property type="nucleotide sequence ID" value="NZ_JALPTH010000036.1"/>
</dbReference>
<sequence>MITGMYGMFAGAAQAFALVRRDGLDPAAFAGLLGPWLTAMAGLVQESGGTPDDEGSSLAMQVASTAVLLRTAEEQRVSSELLTPYYALMARALETGRPADKLLLTEE</sequence>
<dbReference type="EMBL" id="JALPTH010000036">
    <property type="protein sequence ID" value="MCK8681149.1"/>
    <property type="molecule type" value="Genomic_DNA"/>
</dbReference>
<dbReference type="Proteomes" id="UP001522868">
    <property type="component" value="Unassembled WGS sequence"/>
</dbReference>
<evidence type="ECO:0000259" key="1">
    <source>
        <dbReference type="Pfam" id="PF21761"/>
    </source>
</evidence>
<name>A0ABT0IIK2_9ACTN</name>
<accession>A0ABT0IIK2</accession>
<evidence type="ECO:0000313" key="2">
    <source>
        <dbReference type="EMBL" id="MCK8681149.1"/>
    </source>
</evidence>
<comment type="caution">
    <text evidence="2">The sequence shown here is derived from an EMBL/GenBank/DDBJ whole genome shotgun (WGS) entry which is preliminary data.</text>
</comment>
<reference evidence="2 3" key="1">
    <citation type="submission" date="2022-04" db="EMBL/GenBank/DDBJ databases">
        <title>Streptomyces sp. nov. LCR6-01 isolated from Lichen of Dirinaria sp.</title>
        <authorList>
            <person name="Kanchanasin P."/>
            <person name="Tanasupawat S."/>
            <person name="Phongsopitanun W."/>
        </authorList>
    </citation>
    <scope>NUCLEOTIDE SEQUENCE [LARGE SCALE GENOMIC DNA]</scope>
    <source>
        <strain evidence="2 3">LCR6-01</strain>
    </source>
</reference>
<organism evidence="2 3">
    <name type="scientific">Streptomyces lichenis</name>
    <dbReference type="NCBI Taxonomy" id="2306967"/>
    <lineage>
        <taxon>Bacteria</taxon>
        <taxon>Bacillati</taxon>
        <taxon>Actinomycetota</taxon>
        <taxon>Actinomycetes</taxon>
        <taxon>Kitasatosporales</taxon>
        <taxon>Streptomycetaceae</taxon>
        <taxon>Streptomyces</taxon>
    </lineage>
</organism>
<evidence type="ECO:0000313" key="3">
    <source>
        <dbReference type="Proteomes" id="UP001522868"/>
    </source>
</evidence>
<feature type="domain" description="NADPH-dependent reductive aminase-like C-terminal" evidence="1">
    <location>
        <begin position="5"/>
        <end position="101"/>
    </location>
</feature>
<dbReference type="Gene3D" id="1.10.1040.10">
    <property type="entry name" value="N-(1-d-carboxylethyl)-l-norvaline Dehydrogenase, domain 2"/>
    <property type="match status" value="1"/>
</dbReference>
<dbReference type="Pfam" id="PF21761">
    <property type="entry name" value="RedAm-like_C"/>
    <property type="match status" value="1"/>
</dbReference>